<evidence type="ECO:0000256" key="2">
    <source>
        <dbReference type="ARBA" id="ARBA00009082"/>
    </source>
</evidence>
<evidence type="ECO:0000256" key="1">
    <source>
        <dbReference type="ARBA" id="ARBA00004272"/>
    </source>
</evidence>
<dbReference type="PANTHER" id="PTHR14605">
    <property type="entry name" value="CHST5 PROTEIN"/>
    <property type="match status" value="1"/>
</dbReference>
<keyword evidence="10" id="KW-0966">Cell projection</keyword>
<proteinExistence type="inferred from homology"/>
<evidence type="ECO:0000256" key="11">
    <source>
        <dbReference type="ARBA" id="ARBA00024803"/>
    </source>
</evidence>
<dbReference type="Pfam" id="PF10149">
    <property type="entry name" value="TM231"/>
    <property type="match status" value="1"/>
</dbReference>
<evidence type="ECO:0000256" key="10">
    <source>
        <dbReference type="ARBA" id="ARBA00023273"/>
    </source>
</evidence>
<keyword evidence="9" id="KW-0325">Glycoprotein</keyword>
<reference evidence="14" key="1">
    <citation type="submission" date="2021-02" db="EMBL/GenBank/DDBJ databases">
        <authorList>
            <person name="Nowell W R."/>
        </authorList>
    </citation>
    <scope>NUCLEOTIDE SEQUENCE</scope>
</reference>
<comment type="subcellular location">
    <subcellularLocation>
        <location evidence="1">Cell projection</location>
        <location evidence="1">Cilium membrane</location>
        <topology evidence="1">Multi-pass membrane protein</topology>
    </subcellularLocation>
</comment>
<comment type="caution">
    <text evidence="14">The sequence shown here is derived from an EMBL/GenBank/DDBJ whole genome shotgun (WGS) entry which is preliminary data.</text>
</comment>
<keyword evidence="15" id="KW-1185">Reference proteome</keyword>
<protein>
    <recommendedName>
        <fullName evidence="3">Transmembrane protein 231</fullName>
    </recommendedName>
</protein>
<dbReference type="GO" id="GO:0060271">
    <property type="term" value="P:cilium assembly"/>
    <property type="evidence" value="ECO:0007669"/>
    <property type="project" value="TreeGrafter"/>
</dbReference>
<evidence type="ECO:0000313" key="13">
    <source>
        <dbReference type="EMBL" id="CAF0832784.1"/>
    </source>
</evidence>
<keyword evidence="8 12" id="KW-0472">Membrane</keyword>
<evidence type="ECO:0000256" key="8">
    <source>
        <dbReference type="ARBA" id="ARBA00023136"/>
    </source>
</evidence>
<dbReference type="GO" id="GO:0032880">
    <property type="term" value="P:regulation of protein localization"/>
    <property type="evidence" value="ECO:0007669"/>
    <property type="project" value="TreeGrafter"/>
</dbReference>
<dbReference type="Proteomes" id="UP000663852">
    <property type="component" value="Unassembled WGS sequence"/>
</dbReference>
<evidence type="ECO:0000256" key="6">
    <source>
        <dbReference type="ARBA" id="ARBA00022989"/>
    </source>
</evidence>
<organism evidence="14 15">
    <name type="scientific">Adineta ricciae</name>
    <name type="common">Rotifer</name>
    <dbReference type="NCBI Taxonomy" id="249248"/>
    <lineage>
        <taxon>Eukaryota</taxon>
        <taxon>Metazoa</taxon>
        <taxon>Spiralia</taxon>
        <taxon>Gnathifera</taxon>
        <taxon>Rotifera</taxon>
        <taxon>Eurotatoria</taxon>
        <taxon>Bdelloidea</taxon>
        <taxon>Adinetida</taxon>
        <taxon>Adinetidae</taxon>
        <taxon>Adineta</taxon>
    </lineage>
</organism>
<keyword evidence="7" id="KW-0969">Cilium</keyword>
<evidence type="ECO:0000313" key="15">
    <source>
        <dbReference type="Proteomes" id="UP000663828"/>
    </source>
</evidence>
<name>A0A815B4K3_ADIRI</name>
<evidence type="ECO:0000256" key="3">
    <source>
        <dbReference type="ARBA" id="ARBA00015087"/>
    </source>
</evidence>
<accession>A0A815B4K3</accession>
<evidence type="ECO:0000256" key="7">
    <source>
        <dbReference type="ARBA" id="ARBA00023069"/>
    </source>
</evidence>
<dbReference type="EMBL" id="CAJNOR010002226">
    <property type="protein sequence ID" value="CAF1265264.1"/>
    <property type="molecule type" value="Genomic_DNA"/>
</dbReference>
<gene>
    <name evidence="13" type="ORF">EDS130_LOCUS6427</name>
    <name evidence="14" type="ORF">XAT740_LOCUS26998</name>
</gene>
<dbReference type="InterPro" id="IPR019306">
    <property type="entry name" value="TMEM231"/>
</dbReference>
<comment type="function">
    <text evidence="11">Transmembrane component of the tectonic-like complex, a complex localized at the transition zone of primary cilia and acting as a barrier that prevents diffusion of transmembrane proteins between the cilia and plasma membranes. Required for ciliogenesis and sonic hedgehog/SHH signaling.</text>
</comment>
<dbReference type="GO" id="GO:0060170">
    <property type="term" value="C:ciliary membrane"/>
    <property type="evidence" value="ECO:0007669"/>
    <property type="project" value="UniProtKB-SubCell"/>
</dbReference>
<evidence type="ECO:0000256" key="4">
    <source>
        <dbReference type="ARBA" id="ARBA00022475"/>
    </source>
</evidence>
<dbReference type="PANTHER" id="PTHR14605:SF1">
    <property type="entry name" value="TRANSMEMBRANE PROTEIN 231"/>
    <property type="match status" value="1"/>
</dbReference>
<keyword evidence="5 12" id="KW-0812">Transmembrane</keyword>
<dbReference type="AlphaFoldDB" id="A0A815B4K3"/>
<evidence type="ECO:0000256" key="12">
    <source>
        <dbReference type="SAM" id="Phobius"/>
    </source>
</evidence>
<keyword evidence="4" id="KW-1003">Cell membrane</keyword>
<dbReference type="GO" id="GO:0035869">
    <property type="term" value="C:ciliary transition zone"/>
    <property type="evidence" value="ECO:0007669"/>
    <property type="project" value="TreeGrafter"/>
</dbReference>
<sequence length="305" mass="35161">MVLYKVYSQDHRIRYFAHPCSSAVLFQLWCLLLTFLSPLFTSYFTSGFYYKELTYTEQPNISSLKKLQLIIGSSSDVVFSSTDQRENNYFSSIYAPSTLRTAVPWDIDGDGTIDQQNITYQVILTSSVADKTVNIWPIFSYKLKQYPEISMEALGLISLKAPRGLLSNAIVTVYGQLRFQQLQPISNHTDISSLQSSIIDYGSYSIVPSFDQILKNYTSRPYFTTFDQEYVQWSSSSVGGTKLTVKIIVVSSLQTIRYVPSFWKEFRWQWIQYVTALIPFLYLMNKVKEFVFSNQLVRTIVKKSP</sequence>
<dbReference type="OrthoDB" id="426438at2759"/>
<evidence type="ECO:0000256" key="9">
    <source>
        <dbReference type="ARBA" id="ARBA00023180"/>
    </source>
</evidence>
<feature type="transmembrane region" description="Helical" evidence="12">
    <location>
        <begin position="21"/>
        <end position="44"/>
    </location>
</feature>
<dbReference type="EMBL" id="CAJNOJ010000018">
    <property type="protein sequence ID" value="CAF0832784.1"/>
    <property type="molecule type" value="Genomic_DNA"/>
</dbReference>
<comment type="similarity">
    <text evidence="2">Belongs to the TMEM231 family.</text>
</comment>
<keyword evidence="6 12" id="KW-1133">Transmembrane helix</keyword>
<evidence type="ECO:0000313" key="14">
    <source>
        <dbReference type="EMBL" id="CAF1265264.1"/>
    </source>
</evidence>
<evidence type="ECO:0000256" key="5">
    <source>
        <dbReference type="ARBA" id="ARBA00022692"/>
    </source>
</evidence>
<dbReference type="Proteomes" id="UP000663828">
    <property type="component" value="Unassembled WGS sequence"/>
</dbReference>